<dbReference type="InterPro" id="IPR011006">
    <property type="entry name" value="CheY-like_superfamily"/>
</dbReference>
<dbReference type="InterPro" id="IPR000160">
    <property type="entry name" value="GGDEF_dom"/>
</dbReference>
<dbReference type="AlphaFoldDB" id="A0A0K8MFA4"/>
<dbReference type="SUPFAM" id="SSF52172">
    <property type="entry name" value="CheY-like"/>
    <property type="match status" value="1"/>
</dbReference>
<gene>
    <name evidence="5" type="primary">gmr</name>
    <name evidence="5" type="ORF">Cva_01202</name>
</gene>
<feature type="domain" description="GGDEF" evidence="4">
    <location>
        <begin position="348"/>
        <end position="481"/>
    </location>
</feature>
<dbReference type="GO" id="GO:0000160">
    <property type="term" value="P:phosphorelay signal transduction system"/>
    <property type="evidence" value="ECO:0007669"/>
    <property type="project" value="InterPro"/>
</dbReference>
<name>A0A0K8MFA4_9PROT</name>
<dbReference type="Pfam" id="PF00563">
    <property type="entry name" value="EAL"/>
    <property type="match status" value="1"/>
</dbReference>
<organism evidence="5 6">
    <name type="scientific">Caedimonas varicaedens</name>
    <dbReference type="NCBI Taxonomy" id="1629334"/>
    <lineage>
        <taxon>Bacteria</taxon>
        <taxon>Pseudomonadati</taxon>
        <taxon>Pseudomonadota</taxon>
        <taxon>Alphaproteobacteria</taxon>
        <taxon>Holosporales</taxon>
        <taxon>Caedimonadaceae</taxon>
        <taxon>Caedimonas</taxon>
    </lineage>
</organism>
<dbReference type="SMART" id="SM00267">
    <property type="entry name" value="GGDEF"/>
    <property type="match status" value="1"/>
</dbReference>
<evidence type="ECO:0000259" key="2">
    <source>
        <dbReference type="PROSITE" id="PS50110"/>
    </source>
</evidence>
<dbReference type="SUPFAM" id="SSF141868">
    <property type="entry name" value="EAL domain-like"/>
    <property type="match status" value="1"/>
</dbReference>
<dbReference type="Gene3D" id="3.40.50.2300">
    <property type="match status" value="1"/>
</dbReference>
<dbReference type="Proteomes" id="UP000036771">
    <property type="component" value="Unassembled WGS sequence"/>
</dbReference>
<dbReference type="InterPro" id="IPR043128">
    <property type="entry name" value="Rev_trsase/Diguanyl_cyclase"/>
</dbReference>
<dbReference type="NCBIfam" id="TIGR00229">
    <property type="entry name" value="sensory_box"/>
    <property type="match status" value="1"/>
</dbReference>
<proteinExistence type="predicted"/>
<evidence type="ECO:0000259" key="4">
    <source>
        <dbReference type="PROSITE" id="PS50887"/>
    </source>
</evidence>
<dbReference type="Pfam" id="PF00990">
    <property type="entry name" value="GGDEF"/>
    <property type="match status" value="1"/>
</dbReference>
<dbReference type="GO" id="GO:0003824">
    <property type="term" value="F:catalytic activity"/>
    <property type="evidence" value="ECO:0007669"/>
    <property type="project" value="UniProtKB-ARBA"/>
</dbReference>
<protein>
    <submittedName>
        <fullName evidence="5">Cyclic di-GMP phosphodiesterase Gmr</fullName>
    </submittedName>
</protein>
<comment type="caution">
    <text evidence="5">The sequence shown here is derived from an EMBL/GenBank/DDBJ whole genome shotgun (WGS) entry which is preliminary data.</text>
</comment>
<dbReference type="Gene3D" id="3.20.20.450">
    <property type="entry name" value="EAL domain"/>
    <property type="match status" value="1"/>
</dbReference>
<evidence type="ECO:0000256" key="1">
    <source>
        <dbReference type="PROSITE-ProRule" id="PRU00169"/>
    </source>
</evidence>
<dbReference type="EMBL" id="BBVC01000066">
    <property type="protein sequence ID" value="GAO98539.1"/>
    <property type="molecule type" value="Genomic_DNA"/>
</dbReference>
<keyword evidence="6" id="KW-1185">Reference proteome</keyword>
<dbReference type="STRING" id="1629334.Cva_01202"/>
<feature type="domain" description="EAL" evidence="3">
    <location>
        <begin position="490"/>
        <end position="743"/>
    </location>
</feature>
<dbReference type="InterPro" id="IPR035919">
    <property type="entry name" value="EAL_sf"/>
</dbReference>
<evidence type="ECO:0000313" key="6">
    <source>
        <dbReference type="Proteomes" id="UP000036771"/>
    </source>
</evidence>
<feature type="domain" description="Response regulatory" evidence="2">
    <location>
        <begin position="9"/>
        <end position="160"/>
    </location>
</feature>
<sequence length="756" mass="86332">MTSSTNNLRIIIIDDNPEIHKDFIKILATDQSSVEVLNDLEKALFAQEDIKPAQLILPHFEIDTVSQGQEGVEYIKKALKEGKPYALAFVDVRMPPGWDGIETIKHIWELDRDMQIVICTAYSDYSWEETIDELGVSDNLLILKKPFDNVSVRQLACALTKKWQLMQESREHTESLEKHIQERTDSLQKSLSLTRATLESSTDGILVVDSADKVIDFNKNFVTLWKISSSIMDLKDNKIIVEYVSEQLQDPKEFLANIQKIKSHPEEKKFDVLKFVDGRVFERYSQPHKVNGKTVGRVWSFRDVTKRVYLEEKLEYQATHDTLTDLPNRALLSDRINQAIAAAKRDHTFVGVLFFDLDRFKLINDSLSHEAGDELLKSFAKRIKESIREGDTLSRIGGDEFVMVLPNLHKEEEAMSIANKVLLLMQSPFLIAKRKVIVTASIGISLYPKDGKNSDELLKNADLAMYRSKESGSNQFQFYTDDLNKQSLEYLEKETELRQAITKNELFLCYQPQVKLTTGEIVAVEALIRWQHPKKGLLLPMDFIPLAEETGLIIPIGEWVLRTACLQNKAWQDSGFPPIRVAVNLANQQLKQPDLVAMIRNVLQETGLDPQYLEIELTENVLINNIEVINRIHELKEMGMQIALDDFGTGYTNINYLKQIPLNSLKLDKSIIDNIDSNRSDEVIMQAIIAMASSLNFEVLAEGVETQKQLDCLKTVNCENIQGFYFSKPLLSQDIEELLKKPDSFKTQENTYIKAV</sequence>
<dbReference type="SUPFAM" id="SSF55785">
    <property type="entry name" value="PYP-like sensor domain (PAS domain)"/>
    <property type="match status" value="1"/>
</dbReference>
<dbReference type="Gene3D" id="3.30.70.270">
    <property type="match status" value="1"/>
</dbReference>
<dbReference type="OrthoDB" id="9814202at2"/>
<keyword evidence="1" id="KW-0597">Phosphoprotein</keyword>
<dbReference type="PROSITE" id="PS50110">
    <property type="entry name" value="RESPONSE_REGULATORY"/>
    <property type="match status" value="1"/>
</dbReference>
<dbReference type="PANTHER" id="PTHR44757:SF2">
    <property type="entry name" value="BIOFILM ARCHITECTURE MAINTENANCE PROTEIN MBAA"/>
    <property type="match status" value="1"/>
</dbReference>
<dbReference type="InterPro" id="IPR001633">
    <property type="entry name" value="EAL_dom"/>
</dbReference>
<accession>A0A0K8MFA4</accession>
<dbReference type="Gene3D" id="3.30.450.20">
    <property type="entry name" value="PAS domain"/>
    <property type="match status" value="1"/>
</dbReference>
<dbReference type="InterPro" id="IPR000014">
    <property type="entry name" value="PAS"/>
</dbReference>
<dbReference type="InterPro" id="IPR035965">
    <property type="entry name" value="PAS-like_dom_sf"/>
</dbReference>
<dbReference type="InterPro" id="IPR052155">
    <property type="entry name" value="Biofilm_reg_signaling"/>
</dbReference>
<reference evidence="5 6" key="1">
    <citation type="submission" date="2015-03" db="EMBL/GenBank/DDBJ databases">
        <title>Caedibacter varicaedens, whole genome shotgun sequence.</title>
        <authorList>
            <person name="Suzuki H."/>
            <person name="Dapper A.L."/>
            <person name="Gibson A.K."/>
            <person name="Jackson C."/>
            <person name="Lee H."/>
            <person name="Pejaver V.R."/>
            <person name="Doak T."/>
            <person name="Lynch M."/>
        </authorList>
    </citation>
    <scope>NUCLEOTIDE SEQUENCE [LARGE SCALE GENOMIC DNA]</scope>
</reference>
<dbReference type="SMART" id="SM00052">
    <property type="entry name" value="EAL"/>
    <property type="match status" value="1"/>
</dbReference>
<dbReference type="FunFam" id="3.30.70.270:FF:000001">
    <property type="entry name" value="Diguanylate cyclase domain protein"/>
    <property type="match status" value="1"/>
</dbReference>
<dbReference type="NCBIfam" id="TIGR00254">
    <property type="entry name" value="GGDEF"/>
    <property type="match status" value="1"/>
</dbReference>
<dbReference type="CDD" id="cd01948">
    <property type="entry name" value="EAL"/>
    <property type="match status" value="1"/>
</dbReference>
<dbReference type="InterPro" id="IPR001789">
    <property type="entry name" value="Sig_transdc_resp-reg_receiver"/>
</dbReference>
<evidence type="ECO:0000313" key="5">
    <source>
        <dbReference type="EMBL" id="GAO98539.1"/>
    </source>
</evidence>
<dbReference type="PROSITE" id="PS50883">
    <property type="entry name" value="EAL"/>
    <property type="match status" value="1"/>
</dbReference>
<dbReference type="PROSITE" id="PS50887">
    <property type="entry name" value="GGDEF"/>
    <property type="match status" value="1"/>
</dbReference>
<evidence type="ECO:0000259" key="3">
    <source>
        <dbReference type="PROSITE" id="PS50883"/>
    </source>
</evidence>
<dbReference type="PANTHER" id="PTHR44757">
    <property type="entry name" value="DIGUANYLATE CYCLASE DGCP"/>
    <property type="match status" value="1"/>
</dbReference>
<dbReference type="CDD" id="cd01949">
    <property type="entry name" value="GGDEF"/>
    <property type="match status" value="1"/>
</dbReference>
<dbReference type="InterPro" id="IPR029787">
    <property type="entry name" value="Nucleotide_cyclase"/>
</dbReference>
<feature type="modified residue" description="4-aspartylphosphate" evidence="1">
    <location>
        <position position="91"/>
    </location>
</feature>
<dbReference type="SUPFAM" id="SSF55073">
    <property type="entry name" value="Nucleotide cyclase"/>
    <property type="match status" value="1"/>
</dbReference>
<dbReference type="Pfam" id="PF00072">
    <property type="entry name" value="Response_reg"/>
    <property type="match status" value="1"/>
</dbReference>